<dbReference type="EMBL" id="JAPCWZ010000010">
    <property type="protein sequence ID" value="KAK8849017.1"/>
    <property type="molecule type" value="Genomic_DNA"/>
</dbReference>
<feature type="region of interest" description="Disordered" evidence="1">
    <location>
        <begin position="1"/>
        <end position="132"/>
    </location>
</feature>
<evidence type="ECO:0000256" key="1">
    <source>
        <dbReference type="SAM" id="MobiDB-lite"/>
    </source>
</evidence>
<feature type="compositionally biased region" description="Polar residues" evidence="1">
    <location>
        <begin position="82"/>
        <end position="99"/>
    </location>
</feature>
<comment type="caution">
    <text evidence="3">The sequence shown here is derived from an EMBL/GenBank/DDBJ whole genome shotgun (WGS) entry which is preliminary data.</text>
</comment>
<dbReference type="InterPro" id="IPR014729">
    <property type="entry name" value="Rossmann-like_a/b/a_fold"/>
</dbReference>
<feature type="compositionally biased region" description="Polar residues" evidence="1">
    <location>
        <begin position="1"/>
        <end position="22"/>
    </location>
</feature>
<dbReference type="Pfam" id="PF00582">
    <property type="entry name" value="Usp"/>
    <property type="match status" value="1"/>
</dbReference>
<evidence type="ECO:0000313" key="3">
    <source>
        <dbReference type="EMBL" id="KAK8849017.1"/>
    </source>
</evidence>
<evidence type="ECO:0000259" key="2">
    <source>
        <dbReference type="Pfam" id="PF00582"/>
    </source>
</evidence>
<organism evidence="3 4">
    <name type="scientific">Apiospora arundinis</name>
    <dbReference type="NCBI Taxonomy" id="335852"/>
    <lineage>
        <taxon>Eukaryota</taxon>
        <taxon>Fungi</taxon>
        <taxon>Dikarya</taxon>
        <taxon>Ascomycota</taxon>
        <taxon>Pezizomycotina</taxon>
        <taxon>Sordariomycetes</taxon>
        <taxon>Xylariomycetidae</taxon>
        <taxon>Amphisphaeriales</taxon>
        <taxon>Apiosporaceae</taxon>
        <taxon>Apiospora</taxon>
    </lineage>
</organism>
<dbReference type="PANTHER" id="PTHR47815">
    <property type="entry name" value="UNIVERSAL STRESS PROTEIN A FAMILY PROTEIN C25B2.10"/>
    <property type="match status" value="1"/>
</dbReference>
<feature type="region of interest" description="Disordered" evidence="1">
    <location>
        <begin position="408"/>
        <end position="486"/>
    </location>
</feature>
<gene>
    <name evidence="3" type="ORF">PGQ11_015497</name>
</gene>
<feature type="domain" description="UspA" evidence="2">
    <location>
        <begin position="169"/>
        <end position="302"/>
    </location>
</feature>
<evidence type="ECO:0000313" key="4">
    <source>
        <dbReference type="Proteomes" id="UP001390339"/>
    </source>
</evidence>
<feature type="compositionally biased region" description="Basic and acidic residues" evidence="1">
    <location>
        <begin position="43"/>
        <end position="59"/>
    </location>
</feature>
<dbReference type="Proteomes" id="UP001390339">
    <property type="component" value="Unassembled WGS sequence"/>
</dbReference>
<reference evidence="3 4" key="1">
    <citation type="journal article" date="2024" name="IMA Fungus">
        <title>Apiospora arundinis, a panoply of carbohydrate-active enzymes and secondary metabolites.</title>
        <authorList>
            <person name="Sorensen T."/>
            <person name="Petersen C."/>
            <person name="Muurmann A.T."/>
            <person name="Christiansen J.V."/>
            <person name="Brundto M.L."/>
            <person name="Overgaard C.K."/>
            <person name="Boysen A.T."/>
            <person name="Wollenberg R.D."/>
            <person name="Larsen T.O."/>
            <person name="Sorensen J.L."/>
            <person name="Nielsen K.L."/>
            <person name="Sondergaard T.E."/>
        </authorList>
    </citation>
    <scope>NUCLEOTIDE SEQUENCE [LARGE SCALE GENOMIC DNA]</scope>
    <source>
        <strain evidence="3 4">AAU 773</strain>
    </source>
</reference>
<dbReference type="InterPro" id="IPR006016">
    <property type="entry name" value="UspA"/>
</dbReference>
<proteinExistence type="predicted"/>
<protein>
    <submittedName>
        <fullName evidence="3">Universal stress protein family</fullName>
    </submittedName>
</protein>
<dbReference type="CDD" id="cd23659">
    <property type="entry name" value="USP_At3g01520-like"/>
    <property type="match status" value="1"/>
</dbReference>
<feature type="compositionally biased region" description="Acidic residues" evidence="1">
    <location>
        <begin position="424"/>
        <end position="436"/>
    </location>
</feature>
<feature type="region of interest" description="Disordered" evidence="1">
    <location>
        <begin position="304"/>
        <end position="323"/>
    </location>
</feature>
<dbReference type="Gene3D" id="3.40.50.620">
    <property type="entry name" value="HUPs"/>
    <property type="match status" value="1"/>
</dbReference>
<feature type="compositionally biased region" description="Basic and acidic residues" evidence="1">
    <location>
        <begin position="442"/>
        <end position="454"/>
    </location>
</feature>
<feature type="compositionally biased region" description="Basic residues" evidence="1">
    <location>
        <begin position="113"/>
        <end position="132"/>
    </location>
</feature>
<sequence>MSKNTTPVQSPASDVSPRSQPTPKRKDYFDNAGQTQKSSSPPSRHDSNSESRAEVKDDTSASSISTPGNETVPSPGAETAPSPGSSGPLSRKPSVSSVSFRPPKNPQLPQGTKKPHTGNRRRAASPPHRRFQHHVAFDNIDSDYTPKKGTISFTLNAKHDGYHRTRSSRTFMVGVDDNYYSDHALQWLLDELVDDGDEIVCVRVFEIQGQSSDKLYRDAANALMQHIQSKNVRNLAIKLVVEYAVGKLHSTFQSFISIHEPSMLIVGTKGRSLDTVQGFFSSYNSFSKYCLQYSPVPVVVVRPNEKREKKKAKRAQDPSRHSYLSILAGQPHEADSDNNSTYELEPTIAPDEEAHRVAMAVGLPAAFDPTIKPLDVDAILARGGGKRAATPISDLPLMVNAAAKPEGPLRTVNKEAGNNPSPESDGDDSEYEEEFEVSTGEEALKKERLHKMESNEGAALKVMQSRKMSTESIDDEDEGGAKTGNG</sequence>
<keyword evidence="4" id="KW-1185">Reference proteome</keyword>
<dbReference type="PANTHER" id="PTHR47815:SF1">
    <property type="entry name" value="UNIVERSAL STRESS PROTEIN A FAMILY PROTEIN C25B2.10"/>
    <property type="match status" value="1"/>
</dbReference>
<dbReference type="SUPFAM" id="SSF52402">
    <property type="entry name" value="Adenine nucleotide alpha hydrolases-like"/>
    <property type="match status" value="1"/>
</dbReference>
<feature type="compositionally biased region" description="Polar residues" evidence="1">
    <location>
        <begin position="60"/>
        <end position="72"/>
    </location>
</feature>
<name>A0ABR2HMW6_9PEZI</name>
<accession>A0ABR2HMW6</accession>